<keyword evidence="4 7" id="KW-1133">Transmembrane helix</keyword>
<feature type="transmembrane region" description="Helical" evidence="7">
    <location>
        <begin position="400"/>
        <end position="421"/>
    </location>
</feature>
<dbReference type="AlphaFoldDB" id="A0ABD5X1T3"/>
<feature type="domain" description="NADH:quinone oxidoreductase/Mrp antiporter transmembrane" evidence="8">
    <location>
        <begin position="131"/>
        <end position="433"/>
    </location>
</feature>
<dbReference type="Proteomes" id="UP001596388">
    <property type="component" value="Unassembled WGS sequence"/>
</dbReference>
<dbReference type="RefSeq" id="WP_276236923.1">
    <property type="nucleotide sequence ID" value="NZ_CP119989.1"/>
</dbReference>
<comment type="subcellular location">
    <subcellularLocation>
        <location evidence="1">Cell membrane</location>
        <topology evidence="1">Multi-pass membrane protein</topology>
    </subcellularLocation>
</comment>
<evidence type="ECO:0000256" key="4">
    <source>
        <dbReference type="ARBA" id="ARBA00022989"/>
    </source>
</evidence>
<dbReference type="PANTHER" id="PTHR42703:SF1">
    <property type="entry name" value="NA(+)_H(+) ANTIPORTER SUBUNIT D1"/>
    <property type="match status" value="1"/>
</dbReference>
<feature type="transmembrane region" description="Helical" evidence="7">
    <location>
        <begin position="342"/>
        <end position="363"/>
    </location>
</feature>
<feature type="transmembrane region" description="Helical" evidence="7">
    <location>
        <begin position="314"/>
        <end position="336"/>
    </location>
</feature>
<feature type="transmembrane region" description="Helical" evidence="7">
    <location>
        <begin position="441"/>
        <end position="460"/>
    </location>
</feature>
<evidence type="ECO:0000313" key="10">
    <source>
        <dbReference type="Proteomes" id="UP001596388"/>
    </source>
</evidence>
<gene>
    <name evidence="9" type="ORF">ACFQKD_14625</name>
</gene>
<keyword evidence="2" id="KW-1003">Cell membrane</keyword>
<feature type="transmembrane region" description="Helical" evidence="7">
    <location>
        <begin position="74"/>
        <end position="99"/>
    </location>
</feature>
<name>A0ABD5X1T3_9EURY</name>
<reference evidence="9 10" key="1">
    <citation type="journal article" date="2019" name="Int. J. Syst. Evol. Microbiol.">
        <title>The Global Catalogue of Microorganisms (GCM) 10K type strain sequencing project: providing services to taxonomists for standard genome sequencing and annotation.</title>
        <authorList>
            <consortium name="The Broad Institute Genomics Platform"/>
            <consortium name="The Broad Institute Genome Sequencing Center for Infectious Disease"/>
            <person name="Wu L."/>
            <person name="Ma J."/>
        </authorList>
    </citation>
    <scope>NUCLEOTIDE SEQUENCE [LARGE SCALE GENOMIC DNA]</scope>
    <source>
        <strain evidence="9 10">DT55</strain>
    </source>
</reference>
<keyword evidence="3 7" id="KW-0812">Transmembrane</keyword>
<dbReference type="PRINTS" id="PR01437">
    <property type="entry name" value="NUOXDRDTASE4"/>
</dbReference>
<dbReference type="PANTHER" id="PTHR42703">
    <property type="entry name" value="NADH DEHYDROGENASE"/>
    <property type="match status" value="1"/>
</dbReference>
<evidence type="ECO:0000256" key="7">
    <source>
        <dbReference type="SAM" id="Phobius"/>
    </source>
</evidence>
<organism evidence="9 10">
    <name type="scientific">Halobaculum marinum</name>
    <dbReference type="NCBI Taxonomy" id="3031996"/>
    <lineage>
        <taxon>Archaea</taxon>
        <taxon>Methanobacteriati</taxon>
        <taxon>Methanobacteriota</taxon>
        <taxon>Stenosarchaea group</taxon>
        <taxon>Halobacteria</taxon>
        <taxon>Halobacteriales</taxon>
        <taxon>Haloferacaceae</taxon>
        <taxon>Halobaculum</taxon>
    </lineage>
</organism>
<feature type="transmembrane region" description="Helical" evidence="7">
    <location>
        <begin position="6"/>
        <end position="23"/>
    </location>
</feature>
<feature type="transmembrane region" description="Helical" evidence="7">
    <location>
        <begin position="111"/>
        <end position="130"/>
    </location>
</feature>
<evidence type="ECO:0000256" key="1">
    <source>
        <dbReference type="ARBA" id="ARBA00004651"/>
    </source>
</evidence>
<proteinExistence type="predicted"/>
<dbReference type="InterPro" id="IPR003918">
    <property type="entry name" value="NADH_UbQ_OxRdtase"/>
</dbReference>
<evidence type="ECO:0000256" key="5">
    <source>
        <dbReference type="ARBA" id="ARBA00023136"/>
    </source>
</evidence>
<feature type="transmembrane region" description="Helical" evidence="7">
    <location>
        <begin position="136"/>
        <end position="156"/>
    </location>
</feature>
<dbReference type="GeneID" id="79270530"/>
<dbReference type="InterPro" id="IPR050586">
    <property type="entry name" value="CPA3_Na-H_Antiporter_D"/>
</dbReference>
<accession>A0ABD5X1T3</accession>
<feature type="transmembrane region" description="Helical" evidence="7">
    <location>
        <begin position="205"/>
        <end position="226"/>
    </location>
</feature>
<dbReference type="Pfam" id="PF00361">
    <property type="entry name" value="Proton_antipo_M"/>
    <property type="match status" value="1"/>
</dbReference>
<evidence type="ECO:0000256" key="6">
    <source>
        <dbReference type="SAM" id="MobiDB-lite"/>
    </source>
</evidence>
<comment type="caution">
    <text evidence="9">The sequence shown here is derived from an EMBL/GenBank/DDBJ whole genome shotgun (WGS) entry which is preliminary data.</text>
</comment>
<dbReference type="InterPro" id="IPR001750">
    <property type="entry name" value="ND/Mrp_TM"/>
</dbReference>
<keyword evidence="5 7" id="KW-0472">Membrane</keyword>
<dbReference type="EMBL" id="JBHTAG010000003">
    <property type="protein sequence ID" value="MFC7098541.1"/>
    <property type="molecule type" value="Genomic_DNA"/>
</dbReference>
<evidence type="ECO:0000256" key="2">
    <source>
        <dbReference type="ARBA" id="ARBA00022475"/>
    </source>
</evidence>
<feature type="transmembrane region" description="Helical" evidence="7">
    <location>
        <begin position="163"/>
        <end position="185"/>
    </location>
</feature>
<keyword evidence="10" id="KW-1185">Reference proteome</keyword>
<evidence type="ECO:0000313" key="9">
    <source>
        <dbReference type="EMBL" id="MFC7098541.1"/>
    </source>
</evidence>
<protein>
    <submittedName>
        <fullName evidence="9">Complex I subunit 5 family protein</fullName>
    </submittedName>
</protein>
<sequence>MTDQIVVAPVLVALVTAIVALLARFDGHVEKGVSLAGATAYLVATIAVFDRVVLSGGGTTLTYGVSNWNAPFGIALVADSLSAFMLALAGPVVLAAAVYSVVYVGEEGQLLSYHPLFHFMVAGVSGAFLTGDVFNLFVWFEVMLMSSYVLVLFYSGREHTRAALGYVVLNLLASALMLVAIGGLYATTGTLNMADMARRLADPAAYGVALAPTLGLGSLLLAVFAVKAGIVPFHFWVPSAYRAAPAPVTAVLAGVVKKVGVYAIIRLFFTVFGGAAYVNGSTFGYVGPVLVLLACASIVYGGIGAVGREDVDGLLAFSSIGQVGFIALPLGVAMAVPSATTTLAGAETTVAVLGVAAALVYSFNHALAKPALFLASGTLHSAVGTTDFARLGGLARRAPILATGFLLGGLSLVGVPPLIGFFGKLLVFRTVAEGVAVGVPAGWLVAVTMLAGAILTIAYITRGWNAIFWGEASETVATVIPERWGRSRYTGEGNAIADGGPSVVTDRALVVQVTVVVVLAVALVGFGIGAEFVVDAATDAAQAATDTTGYVEAVDPVDPGTDYGGGDGSSGGSHSLDAFDGGEL</sequence>
<evidence type="ECO:0000259" key="8">
    <source>
        <dbReference type="Pfam" id="PF00361"/>
    </source>
</evidence>
<feature type="transmembrane region" description="Helical" evidence="7">
    <location>
        <begin position="259"/>
        <end position="279"/>
    </location>
</feature>
<evidence type="ECO:0000256" key="3">
    <source>
        <dbReference type="ARBA" id="ARBA00022692"/>
    </source>
</evidence>
<dbReference type="GO" id="GO:0005886">
    <property type="term" value="C:plasma membrane"/>
    <property type="evidence" value="ECO:0007669"/>
    <property type="project" value="UniProtKB-SubCell"/>
</dbReference>
<feature type="transmembrane region" description="Helical" evidence="7">
    <location>
        <begin position="509"/>
        <end position="530"/>
    </location>
</feature>
<feature type="transmembrane region" description="Helical" evidence="7">
    <location>
        <begin position="35"/>
        <end position="54"/>
    </location>
</feature>
<feature type="transmembrane region" description="Helical" evidence="7">
    <location>
        <begin position="285"/>
        <end position="307"/>
    </location>
</feature>
<feature type="region of interest" description="Disordered" evidence="6">
    <location>
        <begin position="552"/>
        <end position="584"/>
    </location>
</feature>
<feature type="compositionally biased region" description="Gly residues" evidence="6">
    <location>
        <begin position="562"/>
        <end position="571"/>
    </location>
</feature>